<evidence type="ECO:0008006" key="4">
    <source>
        <dbReference type="Google" id="ProtNLM"/>
    </source>
</evidence>
<dbReference type="SUPFAM" id="SSF49899">
    <property type="entry name" value="Concanavalin A-like lectins/glucanases"/>
    <property type="match status" value="1"/>
</dbReference>
<protein>
    <recommendedName>
        <fullName evidence="4">Kelch motif-containing protein</fullName>
    </recommendedName>
</protein>
<organism evidence="2 3">
    <name type="scientific">Isoptericola hypogeus</name>
    <dbReference type="NCBI Taxonomy" id="300179"/>
    <lineage>
        <taxon>Bacteria</taxon>
        <taxon>Bacillati</taxon>
        <taxon>Actinomycetota</taxon>
        <taxon>Actinomycetes</taxon>
        <taxon>Micrococcales</taxon>
        <taxon>Promicromonosporaceae</taxon>
        <taxon>Isoptericola</taxon>
    </lineage>
</organism>
<evidence type="ECO:0000313" key="3">
    <source>
        <dbReference type="Proteomes" id="UP001501138"/>
    </source>
</evidence>
<dbReference type="Proteomes" id="UP001501138">
    <property type="component" value="Unassembled WGS sequence"/>
</dbReference>
<keyword evidence="3" id="KW-1185">Reference proteome</keyword>
<dbReference type="RefSeq" id="WP_344250091.1">
    <property type="nucleotide sequence ID" value="NZ_BAAAPM010000009.1"/>
</dbReference>
<dbReference type="InterPro" id="IPR008969">
    <property type="entry name" value="CarboxyPept-like_regulatory"/>
</dbReference>
<dbReference type="SUPFAM" id="SSF117281">
    <property type="entry name" value="Kelch motif"/>
    <property type="match status" value="1"/>
</dbReference>
<reference evidence="2 3" key="1">
    <citation type="journal article" date="2019" name="Int. J. Syst. Evol. Microbiol.">
        <title>The Global Catalogue of Microorganisms (GCM) 10K type strain sequencing project: providing services to taxonomists for standard genome sequencing and annotation.</title>
        <authorList>
            <consortium name="The Broad Institute Genomics Platform"/>
            <consortium name="The Broad Institute Genome Sequencing Center for Infectious Disease"/>
            <person name="Wu L."/>
            <person name="Ma J."/>
        </authorList>
    </citation>
    <scope>NUCLEOTIDE SEQUENCE [LARGE SCALE GENOMIC DNA]</scope>
    <source>
        <strain evidence="2 3">JCM 15589</strain>
    </source>
</reference>
<evidence type="ECO:0000313" key="2">
    <source>
        <dbReference type="EMBL" id="GAA1737423.1"/>
    </source>
</evidence>
<dbReference type="PANTHER" id="PTHR46375">
    <property type="entry name" value="KELCH REPEAT AND BTB DOMAIN-CONTAINING PROTEIN 13-RELATED"/>
    <property type="match status" value="1"/>
</dbReference>
<feature type="signal peptide" evidence="1">
    <location>
        <begin position="1"/>
        <end position="29"/>
    </location>
</feature>
<accession>A0ABN2JUC5</accession>
<dbReference type="InterPro" id="IPR006652">
    <property type="entry name" value="Kelch_1"/>
</dbReference>
<dbReference type="InterPro" id="IPR052392">
    <property type="entry name" value="Kelch-BTB_domain-containing"/>
</dbReference>
<sequence length="908" mass="93179">MSRYRIRSGRALCAAVAVAATTGLPFAIAAPAALAAPAPSALGDDAATLSGVVTDGSGHGWPLAAQVRVVGGETVAHTDPVTGAYRLAVPATGDYEVVVEPASAGYRSTTVPVTGGAASLDVDVPVDAANCVAPGYTVMDEGFDDGVLPTGWEVRDHAGTDRVWEFDDPGGRTNRTGGDGHFAIIDSWNWGRGGDQDTSLVSAPLDLRGVEKPTLQFATEFRRSGSERAEIDVSLDGGQTWTSVWRHWFGSLLGPRDLTVALPQAAGHDDVRVRWHYYVGSSDWWWQVDDVVVRDASCRPVAGGLVVGHVRDGVTGEGLGGADVTLDGASGPPATSTSAPDAAKGGAGLYAMFTQRTGPATVTAALDQYVAAEAEVQVTQGAVTGADLELGAGRLEIVGTDVGDAVPVGETGATTFDITNTGTAPASVELLTRDRGFTLRAPDGAEAPSSGAAPTGGTDAAAPAAALAWESVSDYPLAIKDNAASSHDGLVYSFGGATGTGTTERGFALDPATGVWTETAPMPEGRESMSGAFVDGLFVAIGGFTDNGAGVAAEAAVYDPAADAWTTAAPSPAPRAAAGTALLDGSIVAVGGCGAEGCGSTDVVAYDVTLDEYTRLADYPEPVAWAACAAVDGRVFCSGGQAPDGTDTRSGYLYDPDTGAWRPIADAPRDFWGAGAVATDRQVVVAGGLTGKTANGLAWRYDPAADAWQMLPSAVALGRGGLACGVYRVGGTSGNYPDRRVQALPGHDGCVETSPASGWLQPDRTEAVLWPGATVTVHVTLDATAVDQPGVHRARLRVLEDTPYDVGTVDVAMESTVGRAWRPLLGAVTGKACDGTVAPLDRATVVVQSGAQRWTQATGADGRFLRWVDRADRRVTLIVGRDGYAPTTAEVRVREDAAHDITLTRTGC</sequence>
<dbReference type="PANTHER" id="PTHR46375:SF3">
    <property type="entry name" value="KELCH REPEAT AND BTB DOMAIN-CONTAINING PROTEIN 13"/>
    <property type="match status" value="1"/>
</dbReference>
<name>A0ABN2JUC5_9MICO</name>
<evidence type="ECO:0000256" key="1">
    <source>
        <dbReference type="SAM" id="SignalP"/>
    </source>
</evidence>
<dbReference type="Pfam" id="PF01344">
    <property type="entry name" value="Kelch_1"/>
    <property type="match status" value="3"/>
</dbReference>
<dbReference type="NCBIfam" id="NF038128">
    <property type="entry name" value="choice_anch_J"/>
    <property type="match status" value="1"/>
</dbReference>
<gene>
    <name evidence="2" type="ORF">GCM10009809_35660</name>
</gene>
<dbReference type="SMART" id="SM00612">
    <property type="entry name" value="Kelch"/>
    <property type="match status" value="5"/>
</dbReference>
<feature type="chain" id="PRO_5045669426" description="Kelch motif-containing protein" evidence="1">
    <location>
        <begin position="30"/>
        <end position="908"/>
    </location>
</feature>
<dbReference type="EMBL" id="BAAAPM010000009">
    <property type="protein sequence ID" value="GAA1737423.1"/>
    <property type="molecule type" value="Genomic_DNA"/>
</dbReference>
<dbReference type="InterPro" id="IPR015915">
    <property type="entry name" value="Kelch-typ_b-propeller"/>
</dbReference>
<keyword evidence="1" id="KW-0732">Signal</keyword>
<dbReference type="SUPFAM" id="SSF49464">
    <property type="entry name" value="Carboxypeptidase regulatory domain-like"/>
    <property type="match status" value="1"/>
</dbReference>
<proteinExistence type="predicted"/>
<dbReference type="Gene3D" id="2.120.10.80">
    <property type="entry name" value="Kelch-type beta propeller"/>
    <property type="match status" value="2"/>
</dbReference>
<comment type="caution">
    <text evidence="2">The sequence shown here is derived from an EMBL/GenBank/DDBJ whole genome shotgun (WGS) entry which is preliminary data.</text>
</comment>
<dbReference type="Gene3D" id="2.60.40.1120">
    <property type="entry name" value="Carboxypeptidase-like, regulatory domain"/>
    <property type="match status" value="2"/>
</dbReference>
<dbReference type="Gene3D" id="2.60.120.200">
    <property type="match status" value="1"/>
</dbReference>
<dbReference type="InterPro" id="IPR013320">
    <property type="entry name" value="ConA-like_dom_sf"/>
</dbReference>